<name>A0ABD0ZK47_CARAN</name>
<sequence>MESLPFHLLEEIFFKLDPKSLAMMQCTEKSIKSHISDDPYFISEYLSRIGSGLLHISTFGSNIILFCNPLGDSRIFRNNDTLDTKYHLIGSCSGLLLLFVDSLCVMNPITKMFRSLDHSKSNLLSGIIRGATPWDSRFKLQWWKKYCIGFAVDQIDRTTQRFKIVCIIELNALNPDETTYQFETSTGDSCWKLSETIITCCSSNLVLGQKPVYFDGDLHWLRNDGSVVTFNPETEKARLIQIKYPQEVSLKTYKLFAVVHGLTLVSVREEVIYVYAMENILTDPKWVLVKRIRNEVLDKVRMKYWNVEAYDGKCLVVRGMKMESYDGVLYSYDLSANKWRVMGSIPGSCDSSRDFYQFKPSFSSAIELNEKVDVDKISSISKIMRLIDGSSPYVQSMVKKKETRLGKRSMIEDETKLIMMEEPSSKCMDVENINKRRRIK</sequence>
<dbReference type="InterPro" id="IPR001810">
    <property type="entry name" value="F-box_dom"/>
</dbReference>
<evidence type="ECO:0000259" key="1">
    <source>
        <dbReference type="PROSITE" id="PS50181"/>
    </source>
</evidence>
<dbReference type="InterPro" id="IPR050796">
    <property type="entry name" value="SCF_F-box_component"/>
</dbReference>
<reference evidence="2 3" key="1">
    <citation type="submission" date="2024-04" db="EMBL/GenBank/DDBJ databases">
        <title>Genome assembly C_amara_ONT_v2.</title>
        <authorList>
            <person name="Yant L."/>
            <person name="Moore C."/>
            <person name="Slenker M."/>
        </authorList>
    </citation>
    <scope>NUCLEOTIDE SEQUENCE [LARGE SCALE GENOMIC DNA]</scope>
    <source>
        <tissue evidence="2">Leaf</tissue>
    </source>
</reference>
<evidence type="ECO:0000313" key="3">
    <source>
        <dbReference type="Proteomes" id="UP001558713"/>
    </source>
</evidence>
<dbReference type="Proteomes" id="UP001558713">
    <property type="component" value="Unassembled WGS sequence"/>
</dbReference>
<dbReference type="SUPFAM" id="SSF81383">
    <property type="entry name" value="F-box domain"/>
    <property type="match status" value="1"/>
</dbReference>
<gene>
    <name evidence="2" type="ORF">V5N11_001034</name>
</gene>
<dbReference type="PANTHER" id="PTHR31672">
    <property type="entry name" value="BNACNNG10540D PROTEIN"/>
    <property type="match status" value="1"/>
</dbReference>
<dbReference type="AlphaFoldDB" id="A0ABD0ZK47"/>
<comment type="caution">
    <text evidence="2">The sequence shown here is derived from an EMBL/GenBank/DDBJ whole genome shotgun (WGS) entry which is preliminary data.</text>
</comment>
<dbReference type="InterPro" id="IPR036047">
    <property type="entry name" value="F-box-like_dom_sf"/>
</dbReference>
<evidence type="ECO:0000313" key="2">
    <source>
        <dbReference type="EMBL" id="KAL1194406.1"/>
    </source>
</evidence>
<proteinExistence type="predicted"/>
<accession>A0ABD0ZK47</accession>
<dbReference type="EMBL" id="JBANAX010000753">
    <property type="protein sequence ID" value="KAL1194406.1"/>
    <property type="molecule type" value="Genomic_DNA"/>
</dbReference>
<dbReference type="PANTHER" id="PTHR31672:SF9">
    <property type="entry name" value="F-BOX DOMAIN-CONTAINING PROTEIN"/>
    <property type="match status" value="1"/>
</dbReference>
<protein>
    <submittedName>
        <fullName evidence="2">F-box protein</fullName>
    </submittedName>
</protein>
<feature type="domain" description="F-box" evidence="1">
    <location>
        <begin position="1"/>
        <end position="44"/>
    </location>
</feature>
<dbReference type="PROSITE" id="PS50181">
    <property type="entry name" value="FBOX"/>
    <property type="match status" value="1"/>
</dbReference>
<keyword evidence="3" id="KW-1185">Reference proteome</keyword>
<organism evidence="2 3">
    <name type="scientific">Cardamine amara subsp. amara</name>
    <dbReference type="NCBI Taxonomy" id="228776"/>
    <lineage>
        <taxon>Eukaryota</taxon>
        <taxon>Viridiplantae</taxon>
        <taxon>Streptophyta</taxon>
        <taxon>Embryophyta</taxon>
        <taxon>Tracheophyta</taxon>
        <taxon>Spermatophyta</taxon>
        <taxon>Magnoliopsida</taxon>
        <taxon>eudicotyledons</taxon>
        <taxon>Gunneridae</taxon>
        <taxon>Pentapetalae</taxon>
        <taxon>rosids</taxon>
        <taxon>malvids</taxon>
        <taxon>Brassicales</taxon>
        <taxon>Brassicaceae</taxon>
        <taxon>Cardamineae</taxon>
        <taxon>Cardamine</taxon>
    </lineage>
</organism>